<dbReference type="InterPro" id="IPR020616">
    <property type="entry name" value="Thiolase_N"/>
</dbReference>
<protein>
    <submittedName>
        <fullName evidence="3">Thiolase domain-containing protein</fullName>
    </submittedName>
</protein>
<accession>A0A437MFF1</accession>
<dbReference type="EMBL" id="SACL01000004">
    <property type="protein sequence ID" value="RVT96359.1"/>
    <property type="molecule type" value="Genomic_DNA"/>
</dbReference>
<dbReference type="NCBIfam" id="NF005704">
    <property type="entry name" value="PRK07516.1"/>
    <property type="match status" value="1"/>
</dbReference>
<gene>
    <name evidence="3" type="ORF">EOD42_14735</name>
</gene>
<dbReference type="GO" id="GO:0003988">
    <property type="term" value="F:acetyl-CoA C-acyltransferase activity"/>
    <property type="evidence" value="ECO:0007669"/>
    <property type="project" value="UniProtKB-ARBA"/>
</dbReference>
<comment type="caution">
    <text evidence="3">The sequence shown here is derived from an EMBL/GenBank/DDBJ whole genome shotgun (WGS) entry which is preliminary data.</text>
</comment>
<dbReference type="OrthoDB" id="9790314at2"/>
<keyword evidence="4" id="KW-1185">Reference proteome</keyword>
<evidence type="ECO:0000313" key="4">
    <source>
        <dbReference type="Proteomes" id="UP000282957"/>
    </source>
</evidence>
<dbReference type="Pfam" id="PF22691">
    <property type="entry name" value="Thiolase_C_1"/>
    <property type="match status" value="1"/>
</dbReference>
<dbReference type="RefSeq" id="WP_127788292.1">
    <property type="nucleotide sequence ID" value="NZ_SACL01000004.1"/>
</dbReference>
<name>A0A437MFF1_9PROT</name>
<dbReference type="PANTHER" id="PTHR42870">
    <property type="entry name" value="ACETYL-COA C-ACETYLTRANSFERASE"/>
    <property type="match status" value="1"/>
</dbReference>
<dbReference type="SUPFAM" id="SSF53901">
    <property type="entry name" value="Thiolase-like"/>
    <property type="match status" value="1"/>
</dbReference>
<dbReference type="PIRSF" id="PIRSF000429">
    <property type="entry name" value="Ac-CoA_Ac_transf"/>
    <property type="match status" value="1"/>
</dbReference>
<reference evidence="3 4" key="1">
    <citation type="submission" date="2019-01" db="EMBL/GenBank/DDBJ databases">
        <authorList>
            <person name="Chen W.-M."/>
        </authorList>
    </citation>
    <scope>NUCLEOTIDE SEQUENCE [LARGE SCALE GENOMIC DNA]</scope>
    <source>
        <strain evidence="3 4">CCP-6</strain>
    </source>
</reference>
<feature type="domain" description="Thiolase N-terminal" evidence="1">
    <location>
        <begin position="15"/>
        <end position="231"/>
    </location>
</feature>
<sequence length="393" mass="41388">MDHSADNPCIVGWAHSRFGRLEEAPDTEALIGLVARQAIEHAGLEPGDIDAVFLGHFNGGFQKQDFTASLVLQAVPELRFRPVTRYENACATGSAAIHGALDFLGARRGKRVLVVGVEKMTSTPGPEIGEILLKASYMKQESDITGGFAGVFGRIADAYFQRHGDQSDALATIAAKNHANGVDNPYAQMRKDLGFAFCRAESEKNPFVAPPLKRTDCSLVSDGAAALVIASGDAAEGAPRAVRFRATAHVQDFLPMASRDIIRFEGPREAWARALSAAGLALGDLSFAEVHDCFTIAELLIGEAMGLAPEGQGARPVLEGVTAKGGRLPLNRSGGLKSKGHPIGATGVSMHAITAMQLCGEAGDMQLPRADVAGVFNMGGAAVANYVSILERV</sequence>
<dbReference type="AlphaFoldDB" id="A0A437MFF1"/>
<dbReference type="InterPro" id="IPR055140">
    <property type="entry name" value="Thiolase_C_2"/>
</dbReference>
<feature type="domain" description="Thiolase C-terminal" evidence="2">
    <location>
        <begin position="258"/>
        <end position="392"/>
    </location>
</feature>
<dbReference type="Pfam" id="PF00108">
    <property type="entry name" value="Thiolase_N"/>
    <property type="match status" value="1"/>
</dbReference>
<dbReference type="InterPro" id="IPR016039">
    <property type="entry name" value="Thiolase-like"/>
</dbReference>
<proteinExistence type="predicted"/>
<evidence type="ECO:0000259" key="1">
    <source>
        <dbReference type="Pfam" id="PF00108"/>
    </source>
</evidence>
<evidence type="ECO:0000259" key="2">
    <source>
        <dbReference type="Pfam" id="PF22691"/>
    </source>
</evidence>
<dbReference type="Gene3D" id="3.40.47.10">
    <property type="match status" value="1"/>
</dbReference>
<dbReference type="InterPro" id="IPR002155">
    <property type="entry name" value="Thiolase"/>
</dbReference>
<dbReference type="PANTHER" id="PTHR42870:SF6">
    <property type="entry name" value="ACETYL-COA C-ACYLTRANSFERASE"/>
    <property type="match status" value="1"/>
</dbReference>
<organism evidence="3 4">
    <name type="scientific">Rhodovarius crocodyli</name>
    <dbReference type="NCBI Taxonomy" id="1979269"/>
    <lineage>
        <taxon>Bacteria</taxon>
        <taxon>Pseudomonadati</taxon>
        <taxon>Pseudomonadota</taxon>
        <taxon>Alphaproteobacteria</taxon>
        <taxon>Acetobacterales</taxon>
        <taxon>Roseomonadaceae</taxon>
        <taxon>Rhodovarius</taxon>
    </lineage>
</organism>
<evidence type="ECO:0000313" key="3">
    <source>
        <dbReference type="EMBL" id="RVT96359.1"/>
    </source>
</evidence>
<dbReference type="CDD" id="cd00829">
    <property type="entry name" value="SCP-x_thiolase"/>
    <property type="match status" value="1"/>
</dbReference>
<dbReference type="Proteomes" id="UP000282957">
    <property type="component" value="Unassembled WGS sequence"/>
</dbReference>